<name>A0A955J2X1_UNCKA</name>
<organism evidence="1 2">
    <name type="scientific">candidate division WWE3 bacterium</name>
    <dbReference type="NCBI Taxonomy" id="2053526"/>
    <lineage>
        <taxon>Bacteria</taxon>
        <taxon>Katanobacteria</taxon>
    </lineage>
</organism>
<accession>A0A955J2X1</accession>
<dbReference type="AlphaFoldDB" id="A0A955J2X1"/>
<comment type="caution">
    <text evidence="1">The sequence shown here is derived from an EMBL/GenBank/DDBJ whole genome shotgun (WGS) entry which is preliminary data.</text>
</comment>
<evidence type="ECO:0008006" key="3">
    <source>
        <dbReference type="Google" id="ProtNLM"/>
    </source>
</evidence>
<evidence type="ECO:0000313" key="1">
    <source>
        <dbReference type="EMBL" id="MCA9307985.1"/>
    </source>
</evidence>
<gene>
    <name evidence="1" type="ORF">KC980_00570</name>
</gene>
<dbReference type="Gene3D" id="2.60.60.40">
    <property type="match status" value="1"/>
</dbReference>
<reference evidence="1" key="1">
    <citation type="submission" date="2020-04" db="EMBL/GenBank/DDBJ databases">
        <authorList>
            <person name="Zhang T."/>
        </authorList>
    </citation>
    <scope>NUCLEOTIDE SEQUENCE</scope>
    <source>
        <strain evidence="1">HKST-UBA79</strain>
    </source>
</reference>
<evidence type="ECO:0000313" key="2">
    <source>
        <dbReference type="Proteomes" id="UP000740557"/>
    </source>
</evidence>
<feature type="non-terminal residue" evidence="1">
    <location>
        <position position="633"/>
    </location>
</feature>
<proteinExistence type="predicted"/>
<dbReference type="Gene3D" id="3.20.20.80">
    <property type="entry name" value="Glycosidases"/>
    <property type="match status" value="1"/>
</dbReference>
<dbReference type="SUPFAM" id="SSF51445">
    <property type="entry name" value="(Trans)glycosidases"/>
    <property type="match status" value="1"/>
</dbReference>
<dbReference type="EMBL" id="JAGQNX010000015">
    <property type="protein sequence ID" value="MCA9307985.1"/>
    <property type="molecule type" value="Genomic_DNA"/>
</dbReference>
<reference evidence="1" key="2">
    <citation type="journal article" date="2021" name="Microbiome">
        <title>Successional dynamics and alternative stable states in a saline activated sludge microbial community over 9 years.</title>
        <authorList>
            <person name="Wang Y."/>
            <person name="Ye J."/>
            <person name="Ju F."/>
            <person name="Liu L."/>
            <person name="Boyd J.A."/>
            <person name="Deng Y."/>
            <person name="Parks D.H."/>
            <person name="Jiang X."/>
            <person name="Yin X."/>
            <person name="Woodcroft B.J."/>
            <person name="Tyson G.W."/>
            <person name="Hugenholtz P."/>
            <person name="Polz M.F."/>
            <person name="Zhang T."/>
        </authorList>
    </citation>
    <scope>NUCLEOTIDE SEQUENCE</scope>
    <source>
        <strain evidence="1">HKST-UBA79</strain>
    </source>
</reference>
<sequence>MHLTRRIIIFCTLASFVLFSPFVYVYAEARYLDLSDYLTTSPFVMEVASKVVFYGNGFKKFLPSNQPYTVELVAKGIGISNTSPRMVVFIDDYPLVIYRLSPEFSSYKFLYYDSSFDISRIKVAFLDTDATVSSQARFFTLGKLFVNSVLYNASDYYSYGAWDTNSGCSGGYKNTSTLQCNGYFDFGNKDPNPPETSIASRDERFGASACEISTALELGSGYGWGQGIAYPNEREIAGCAKTHSNTFVLLTVGKLDNTVNLDEDLDALKASYLAPGEVTDYAALEAIIAKYVSQRSLPNNPYFDLDAENALSSYLNIPRIAADAKAAGLMTYWQITNEPDNIFAAYVPPEDYADYYELFYNRIKKYDPSGMVSNGGFHRPLSSDPRINPNYWKNWEDKINNIAANDGVNKPNSFYAYAAYPLIWREATKEKYGHYPHVDFWNIHPYPYNQENTPNAAVEAFSHTKLSVDHFREFMEYIGDSTKPLVVSEVSIFGRTPTGFAWICTSDAQCDSLQVVEQAYMDIVMPYMLDGSSGTPKVQKVLWYLGLNDPVFPFDAGALYTRPNGTDANGNTLYHPRTLAQNFINLKNSYKDDRAPIISRVNALSSGRSVSVVVDAYDPSDRVVPNSNFRTSG</sequence>
<dbReference type="Proteomes" id="UP000740557">
    <property type="component" value="Unassembled WGS sequence"/>
</dbReference>
<dbReference type="InterPro" id="IPR017853">
    <property type="entry name" value="GH"/>
</dbReference>
<protein>
    <recommendedName>
        <fullName evidence="3">Asl1-like glycosyl hydrolase catalytic domain-containing protein</fullName>
    </recommendedName>
</protein>